<evidence type="ECO:0000256" key="1">
    <source>
        <dbReference type="ARBA" id="ARBA00008106"/>
    </source>
</evidence>
<dbReference type="InterPro" id="IPR036412">
    <property type="entry name" value="HAD-like_sf"/>
</dbReference>
<gene>
    <name evidence="3" type="ORF">N780_19305</name>
</gene>
<comment type="caution">
    <text evidence="3">The sequence shown here is derived from an EMBL/GenBank/DDBJ whole genome shotgun (WGS) entry which is preliminary data.</text>
</comment>
<dbReference type="STRING" id="1385513.N780_19305"/>
<dbReference type="InterPro" id="IPR006328">
    <property type="entry name" value="2-HAD"/>
</dbReference>
<dbReference type="SFLD" id="SFLDS00003">
    <property type="entry name" value="Haloacid_Dehalogenase"/>
    <property type="match status" value="1"/>
</dbReference>
<evidence type="ECO:0000313" key="4">
    <source>
        <dbReference type="Proteomes" id="UP000030153"/>
    </source>
</evidence>
<name>A0A0A2USY4_9BACI</name>
<dbReference type="SFLD" id="SFLDG01135">
    <property type="entry name" value="C1.5.6:_HAD__Beta-PGM__Phospha"/>
    <property type="match status" value="1"/>
</dbReference>
<dbReference type="GO" id="GO:0019120">
    <property type="term" value="F:hydrolase activity, acting on acid halide bonds, in C-halide compounds"/>
    <property type="evidence" value="ECO:0007669"/>
    <property type="project" value="InterPro"/>
</dbReference>
<dbReference type="eggNOG" id="COG1011">
    <property type="taxonomic scope" value="Bacteria"/>
</dbReference>
<protein>
    <submittedName>
        <fullName evidence="3">Haloacid dehalogenase</fullName>
    </submittedName>
</protein>
<dbReference type="SFLD" id="SFLDG01129">
    <property type="entry name" value="C1.5:_HAD__Beta-PGM__Phosphata"/>
    <property type="match status" value="1"/>
</dbReference>
<dbReference type="PRINTS" id="PR00413">
    <property type="entry name" value="HADHALOGNASE"/>
</dbReference>
<dbReference type="PANTHER" id="PTHR43316">
    <property type="entry name" value="HYDROLASE, HALOACID DELAHOGENASE-RELATED"/>
    <property type="match status" value="1"/>
</dbReference>
<dbReference type="OrthoDB" id="264363at2"/>
<dbReference type="InterPro" id="IPR006439">
    <property type="entry name" value="HAD-SF_hydro_IA"/>
</dbReference>
<dbReference type="Proteomes" id="UP000030153">
    <property type="component" value="Unassembled WGS sequence"/>
</dbReference>
<accession>A0A0A2USY4</accession>
<organism evidence="3 4">
    <name type="scientific">Pontibacillus chungwhensis BH030062</name>
    <dbReference type="NCBI Taxonomy" id="1385513"/>
    <lineage>
        <taxon>Bacteria</taxon>
        <taxon>Bacillati</taxon>
        <taxon>Bacillota</taxon>
        <taxon>Bacilli</taxon>
        <taxon>Bacillales</taxon>
        <taxon>Bacillaceae</taxon>
        <taxon>Pontibacillus</taxon>
    </lineage>
</organism>
<dbReference type="InterPro" id="IPR023214">
    <property type="entry name" value="HAD_sf"/>
</dbReference>
<dbReference type="NCBIfam" id="TIGR01493">
    <property type="entry name" value="HAD-SF-IA-v2"/>
    <property type="match status" value="1"/>
</dbReference>
<dbReference type="Gene3D" id="3.40.50.1000">
    <property type="entry name" value="HAD superfamily/HAD-like"/>
    <property type="match status" value="1"/>
</dbReference>
<reference evidence="3 4" key="1">
    <citation type="submission" date="2013-08" db="EMBL/GenBank/DDBJ databases">
        <title>Genome of Pontibacillus chungwhensis.</title>
        <authorList>
            <person name="Wang Q."/>
            <person name="Wang G."/>
        </authorList>
    </citation>
    <scope>NUCLEOTIDE SEQUENCE [LARGE SCALE GENOMIC DNA]</scope>
    <source>
        <strain evidence="3 4">BH030062</strain>
    </source>
</reference>
<dbReference type="SUPFAM" id="SSF56784">
    <property type="entry name" value="HAD-like"/>
    <property type="match status" value="1"/>
</dbReference>
<evidence type="ECO:0000313" key="3">
    <source>
        <dbReference type="EMBL" id="KGP91382.1"/>
    </source>
</evidence>
<dbReference type="InterPro" id="IPR023198">
    <property type="entry name" value="PGP-like_dom2"/>
</dbReference>
<dbReference type="PANTHER" id="PTHR43316:SF3">
    <property type="entry name" value="HALOACID DEHALOGENASE, TYPE II (AFU_ORTHOLOGUE AFUA_2G07750)-RELATED"/>
    <property type="match status" value="1"/>
</dbReference>
<dbReference type="AlphaFoldDB" id="A0A0A2USY4"/>
<keyword evidence="2" id="KW-0378">Hydrolase</keyword>
<dbReference type="NCBIfam" id="TIGR01428">
    <property type="entry name" value="HAD_type_II"/>
    <property type="match status" value="1"/>
</dbReference>
<evidence type="ECO:0000256" key="2">
    <source>
        <dbReference type="ARBA" id="ARBA00022801"/>
    </source>
</evidence>
<proteinExistence type="inferred from homology"/>
<dbReference type="NCBIfam" id="TIGR01509">
    <property type="entry name" value="HAD-SF-IA-v3"/>
    <property type="match status" value="1"/>
</dbReference>
<dbReference type="CDD" id="cd02588">
    <property type="entry name" value="HAD_L2-DEX"/>
    <property type="match status" value="1"/>
</dbReference>
<dbReference type="Pfam" id="PF00702">
    <property type="entry name" value="Hydrolase"/>
    <property type="match status" value="1"/>
</dbReference>
<keyword evidence="4" id="KW-1185">Reference proteome</keyword>
<dbReference type="NCBIfam" id="TIGR01549">
    <property type="entry name" value="HAD-SF-IA-v1"/>
    <property type="match status" value="1"/>
</dbReference>
<dbReference type="Gene3D" id="1.10.150.240">
    <property type="entry name" value="Putative phosphatase, domain 2"/>
    <property type="match status" value="1"/>
</dbReference>
<dbReference type="SFLD" id="SFLDF00045">
    <property type="entry name" value="2-haloacid_dehalogenase"/>
    <property type="match status" value="1"/>
</dbReference>
<comment type="similarity">
    <text evidence="1">Belongs to the HAD-like hydrolase superfamily. S-2-haloalkanoic acid dehalogenase family.</text>
</comment>
<sequence length="224" mass="26180">MTKPIKAFIFDVYGTLFDVHTVQEKCEEFFPEKGETISQSWRQKQLEYFFLYQVMGKYRRFPVVTKNALHYAVKKHGEEITQEQSDALMDAYLHLDHYDEVEEVLGKLENYERVVFSNGTPETLTPLLEHAGLTDYIDDVLSVDGIKQFKPSQDSYLYALDQLGVKREEVLFMSSNGWDISGAKNFGFQTAWINRNRLPVEELNLEPDKIYEDLNGILEWIEDK</sequence>
<dbReference type="RefSeq" id="WP_036782939.1">
    <property type="nucleotide sequence ID" value="NZ_AVBG01000006.1"/>
</dbReference>
<dbReference type="InterPro" id="IPR051540">
    <property type="entry name" value="S-2-haloacid_dehalogenase"/>
</dbReference>
<dbReference type="EMBL" id="AVBG01000006">
    <property type="protein sequence ID" value="KGP91382.1"/>
    <property type="molecule type" value="Genomic_DNA"/>
</dbReference>